<protein>
    <submittedName>
        <fullName evidence="1">Uncharacterized protein</fullName>
    </submittedName>
</protein>
<sequence length="114" mass="12248">MPQYDALRQALIAVLSQAGDAIEAGEARDRLAEQGFADAIGAILNDPAVRFAAIAQARGGDDGPREQWQANMRILQGETLKAELATAETGESAAEAWARRQRLIEARLQSDDEG</sequence>
<accession>A0A380TCY6</accession>
<dbReference type="AlphaFoldDB" id="A0A380TCY6"/>
<proteinExistence type="predicted"/>
<name>A0A380TCY6_9ZZZZ</name>
<reference evidence="1" key="1">
    <citation type="submission" date="2018-07" db="EMBL/GenBank/DDBJ databases">
        <authorList>
            <person name="Quirk P.G."/>
            <person name="Krulwich T.A."/>
        </authorList>
    </citation>
    <scope>NUCLEOTIDE SEQUENCE</scope>
</reference>
<evidence type="ECO:0000313" key="1">
    <source>
        <dbReference type="EMBL" id="SUS06352.1"/>
    </source>
</evidence>
<gene>
    <name evidence="1" type="ORF">DF3PB_2700005</name>
</gene>
<organism evidence="1">
    <name type="scientific">metagenome</name>
    <dbReference type="NCBI Taxonomy" id="256318"/>
    <lineage>
        <taxon>unclassified sequences</taxon>
        <taxon>metagenomes</taxon>
    </lineage>
</organism>
<dbReference type="EMBL" id="UIDG01000191">
    <property type="protein sequence ID" value="SUS06352.1"/>
    <property type="molecule type" value="Genomic_DNA"/>
</dbReference>